<sequence>MEHSGAVWSSPVDVAAACLKSPGSQVPKGRTLRIVAVTAGVTIALSHAGGILQVLWGSDKAPAWSKHAQRPRQPEQPSQGSVPPEIKKDDKEKKAPCELEQGGGSRSEGCRLVQKAEPTPRVSCHVPVDSGSTRDGEDARLAGSSQHRAPVSLLCLFCVPAARLWCPQLKEDTKFQEFLSVHQKRTQECEEEAAKKELGGEAWALCLCTCVSQLQPCGPPTRAGRHWLPLPQTPGLGLSTHGSGAF</sequence>
<dbReference type="AlphaFoldDB" id="A0A5E4CWE4"/>
<evidence type="ECO:0000313" key="3">
    <source>
        <dbReference type="Proteomes" id="UP000335636"/>
    </source>
</evidence>
<evidence type="ECO:0000313" key="2">
    <source>
        <dbReference type="EMBL" id="VTJ86113.1"/>
    </source>
</evidence>
<dbReference type="Proteomes" id="UP000335636">
    <property type="component" value="Unassembled WGS sequence"/>
</dbReference>
<accession>A0A5E4CWE4</accession>
<reference evidence="2" key="1">
    <citation type="submission" date="2019-04" db="EMBL/GenBank/DDBJ databases">
        <authorList>
            <person name="Alioto T."/>
            <person name="Alioto T."/>
        </authorList>
    </citation>
    <scope>NUCLEOTIDE SEQUENCE [LARGE SCALE GENOMIC DNA]</scope>
</reference>
<name>A0A5E4CWE4_MARMO</name>
<evidence type="ECO:0000256" key="1">
    <source>
        <dbReference type="SAM" id="MobiDB-lite"/>
    </source>
</evidence>
<dbReference type="EMBL" id="CABDUW010002270">
    <property type="protein sequence ID" value="VTJ86113.1"/>
    <property type="molecule type" value="Genomic_DNA"/>
</dbReference>
<gene>
    <name evidence="2" type="ORF">MONAX_5E040097</name>
</gene>
<feature type="compositionally biased region" description="Basic and acidic residues" evidence="1">
    <location>
        <begin position="85"/>
        <end position="97"/>
    </location>
</feature>
<feature type="region of interest" description="Disordered" evidence="1">
    <location>
        <begin position="63"/>
        <end position="143"/>
    </location>
</feature>
<proteinExistence type="predicted"/>
<keyword evidence="3" id="KW-1185">Reference proteome</keyword>
<comment type="caution">
    <text evidence="2">The sequence shown here is derived from an EMBL/GenBank/DDBJ whole genome shotgun (WGS) entry which is preliminary data.</text>
</comment>
<protein>
    <submittedName>
        <fullName evidence="2">Uncharacterized protein</fullName>
    </submittedName>
</protein>
<organism evidence="2 3">
    <name type="scientific">Marmota monax</name>
    <name type="common">Woodchuck</name>
    <dbReference type="NCBI Taxonomy" id="9995"/>
    <lineage>
        <taxon>Eukaryota</taxon>
        <taxon>Metazoa</taxon>
        <taxon>Chordata</taxon>
        <taxon>Craniata</taxon>
        <taxon>Vertebrata</taxon>
        <taxon>Euteleostomi</taxon>
        <taxon>Mammalia</taxon>
        <taxon>Eutheria</taxon>
        <taxon>Euarchontoglires</taxon>
        <taxon>Glires</taxon>
        <taxon>Rodentia</taxon>
        <taxon>Sciuromorpha</taxon>
        <taxon>Sciuridae</taxon>
        <taxon>Xerinae</taxon>
        <taxon>Marmotini</taxon>
        <taxon>Marmota</taxon>
    </lineage>
</organism>